<dbReference type="GeneID" id="66275559"/>
<dbReference type="EMBL" id="NAEW01000003">
    <property type="protein sequence ID" value="OQM42451.1"/>
    <property type="molecule type" value="Genomic_DNA"/>
</dbReference>
<evidence type="ECO:0000313" key="5">
    <source>
        <dbReference type="Proteomes" id="UP000192573"/>
    </source>
</evidence>
<evidence type="ECO:0000313" key="3">
    <source>
        <dbReference type="EMBL" id="MBD3121424.1"/>
    </source>
</evidence>
<evidence type="ECO:0000313" key="6">
    <source>
        <dbReference type="Proteomes" id="UP000586346"/>
    </source>
</evidence>
<dbReference type="InterPro" id="IPR058532">
    <property type="entry name" value="YjbR/MT2646/Rv2570-like"/>
</dbReference>
<proteinExistence type="predicted"/>
<dbReference type="Gene3D" id="3.90.1150.30">
    <property type="match status" value="1"/>
</dbReference>
<reference evidence="4 5" key="1">
    <citation type="submission" date="2017-03" db="EMBL/GenBank/DDBJ databases">
        <authorList>
            <person name="Afonso C.L."/>
            <person name="Miller P.J."/>
            <person name="Scott M.A."/>
            <person name="Spackman E."/>
            <person name="Goraichik I."/>
            <person name="Dimitrov K.M."/>
            <person name="Suarez D.L."/>
            <person name="Swayne D.E."/>
        </authorList>
    </citation>
    <scope>NUCLEOTIDE SEQUENCE [LARGE SCALE GENOMIC DNA]</scope>
    <source>
        <strain evidence="4 5">ATCC 51113</strain>
    </source>
</reference>
<accession>A0A1V8P1C3</accession>
<dbReference type="Proteomes" id="UP001058317">
    <property type="component" value="Chromosome"/>
</dbReference>
<dbReference type="RefSeq" id="WP_016152172.1">
    <property type="nucleotide sequence ID" value="NZ_AP026382.1"/>
</dbReference>
<dbReference type="Proteomes" id="UP000605024">
    <property type="component" value="Unassembled WGS sequence"/>
</dbReference>
<dbReference type="NCBIfam" id="NF007603">
    <property type="entry name" value="PRK10250.1"/>
    <property type="match status" value="1"/>
</dbReference>
<reference evidence="2 6" key="2">
    <citation type="submission" date="2020-08" db="EMBL/GenBank/DDBJ databases">
        <title>Emergence and comparative genomics analysis of Citrobacter in Fennec fox imported from North Africa to China.</title>
        <authorList>
            <person name="Zheng B."/>
        </authorList>
    </citation>
    <scope>NUCLEOTIDE SEQUENCE [LARGE SCALE GENOMIC DNA]</scope>
    <source>
        <strain evidence="2 6">FF371</strain>
    </source>
</reference>
<dbReference type="Proteomes" id="UP000192573">
    <property type="component" value="Unassembled WGS sequence"/>
</dbReference>
<dbReference type="SUPFAM" id="SSF142906">
    <property type="entry name" value="YjbR-like"/>
    <property type="match status" value="1"/>
</dbReference>
<name>A0A1V8P1C3_CITBR</name>
<dbReference type="InterPro" id="IPR038056">
    <property type="entry name" value="YjbR-like_sf"/>
</dbReference>
<reference evidence="3" key="3">
    <citation type="submission" date="2020-09" db="EMBL/GenBank/DDBJ databases">
        <title>Characterization of IncC plasmids in Enterobacterales of food-producing animals originating from China.</title>
        <authorList>
            <person name="Zhang Y."/>
            <person name="Lei C.-W."/>
        </authorList>
    </citation>
    <scope>NUCLEOTIDE SEQUENCE</scope>
    <source>
        <strain evidence="3">CC1</strain>
    </source>
</reference>
<evidence type="ECO:0000313" key="4">
    <source>
        <dbReference type="EMBL" id="OQM42451.1"/>
    </source>
</evidence>
<dbReference type="EMBL" id="AP026382">
    <property type="protein sequence ID" value="BDN98338.1"/>
    <property type="molecule type" value="Genomic_DNA"/>
</dbReference>
<keyword evidence="2" id="KW-0238">DNA-binding</keyword>
<dbReference type="InterPro" id="IPR007351">
    <property type="entry name" value="YjbR"/>
</dbReference>
<organism evidence="4 5">
    <name type="scientific">Citrobacter braakii</name>
    <dbReference type="NCBI Taxonomy" id="57706"/>
    <lineage>
        <taxon>Bacteria</taxon>
        <taxon>Pseudomonadati</taxon>
        <taxon>Pseudomonadota</taxon>
        <taxon>Gammaproteobacteria</taxon>
        <taxon>Enterobacterales</taxon>
        <taxon>Enterobacteriaceae</taxon>
        <taxon>Citrobacter</taxon>
        <taxon>Citrobacter freundii complex</taxon>
    </lineage>
</organism>
<evidence type="ECO:0000313" key="1">
    <source>
        <dbReference type="EMBL" id="BDN98338.1"/>
    </source>
</evidence>
<dbReference type="EMBL" id="JACLAH010000001">
    <property type="protein sequence ID" value="MBC2645354.1"/>
    <property type="molecule type" value="Genomic_DNA"/>
</dbReference>
<dbReference type="Proteomes" id="UP000586346">
    <property type="component" value="Unassembled WGS sequence"/>
</dbReference>
<reference evidence="1" key="4">
    <citation type="submission" date="2022-07" db="EMBL/GenBank/DDBJ databases">
        <title>Complete genome sequence of carbapenem-resistant Citrobacter spp. in Japan.</title>
        <authorList>
            <person name="Maehana S."/>
            <person name="Suzuki M."/>
            <person name="Kitasato H."/>
        </authorList>
    </citation>
    <scope>NUCLEOTIDE SEQUENCE</scope>
    <source>
        <strain evidence="1">KAM621</strain>
    </source>
</reference>
<dbReference type="GO" id="GO:0003677">
    <property type="term" value="F:DNA binding"/>
    <property type="evidence" value="ECO:0007669"/>
    <property type="project" value="UniProtKB-KW"/>
</dbReference>
<sequence>MDGQTLHACAKRLALELPFTEHCWPFGPEYDVFKVGGKIFMLVSELRGRPLVNLKADPQKSLLNQQIYPSIEPGYHMNKKHWISVYPGDDITESLLTELVNDSWHRVVDGLAKRDQKRLRPG</sequence>
<gene>
    <name evidence="4" type="ORF">BZK42_08090</name>
    <name evidence="2" type="ORF">H6P72_01690</name>
    <name evidence="3" type="ORF">ID160_01860</name>
    <name evidence="1" type="ORF">KAM621c_34430</name>
</gene>
<dbReference type="AlphaFoldDB" id="A0A1V8P1C3"/>
<dbReference type="PANTHER" id="PTHR35145">
    <property type="entry name" value="CYTOPLASMIC PROTEIN-RELATED"/>
    <property type="match status" value="1"/>
</dbReference>
<evidence type="ECO:0000313" key="2">
    <source>
        <dbReference type="EMBL" id="MBC2645354.1"/>
    </source>
</evidence>
<dbReference type="EMBL" id="JACXSK010000001">
    <property type="protein sequence ID" value="MBD3121424.1"/>
    <property type="molecule type" value="Genomic_DNA"/>
</dbReference>
<protein>
    <submittedName>
        <fullName evidence="1">DUF419 domain-containing protein</fullName>
    </submittedName>
    <submittedName>
        <fullName evidence="2">MmcQ/YjbR family DNA-binding protein</fullName>
    </submittedName>
</protein>
<keyword evidence="6" id="KW-1185">Reference proteome</keyword>
<dbReference type="Pfam" id="PF04237">
    <property type="entry name" value="YjbR"/>
    <property type="match status" value="1"/>
</dbReference>
<dbReference type="PANTHER" id="PTHR35145:SF1">
    <property type="entry name" value="CYTOPLASMIC PROTEIN"/>
    <property type="match status" value="1"/>
</dbReference>